<keyword evidence="3" id="KW-1185">Reference proteome</keyword>
<evidence type="ECO:0000313" key="1">
    <source>
        <dbReference type="EMBL" id="NYD43936.1"/>
    </source>
</evidence>
<gene>
    <name evidence="1" type="ORF">BJZ21_004019</name>
    <name evidence="2" type="ORF">BJZ21_004088</name>
</gene>
<sequence length="114" mass="12133">MAVDATQLRAELNNVPAATVSDTVLSNCVSVANELLKQYAGATYLTDLPTVIAEKAWLAVAVELFNQRRAPNGVLTQQFSTPDGGASVPVRIGADPLRPAYGLLSRWITDMGFA</sequence>
<dbReference type="AlphaFoldDB" id="A0A7Y9JCI0"/>
<accession>A0A7Y9JCI0</accession>
<evidence type="ECO:0000313" key="2">
    <source>
        <dbReference type="EMBL" id="NYD44005.1"/>
    </source>
</evidence>
<reference evidence="2 3" key="1">
    <citation type="submission" date="2020-07" db="EMBL/GenBank/DDBJ databases">
        <title>Sequencing the genomes of 1000 actinobacteria strains.</title>
        <authorList>
            <person name="Klenk H.-P."/>
        </authorList>
    </citation>
    <scope>NUCLEOTIDE SEQUENCE [LARGE SCALE GENOMIC DNA]</scope>
    <source>
        <strain evidence="2 3">DSM 21350</strain>
    </source>
</reference>
<evidence type="ECO:0000313" key="3">
    <source>
        <dbReference type="Proteomes" id="UP000535511"/>
    </source>
</evidence>
<comment type="caution">
    <text evidence="2">The sequence shown here is derived from an EMBL/GenBank/DDBJ whole genome shotgun (WGS) entry which is preliminary data.</text>
</comment>
<dbReference type="RefSeq" id="WP_179665394.1">
    <property type="nucleotide sequence ID" value="NZ_JACCBG010000001.1"/>
</dbReference>
<name>A0A7Y9JCI0_9ACTN</name>
<dbReference type="EMBL" id="JACCBG010000001">
    <property type="protein sequence ID" value="NYD43936.1"/>
    <property type="molecule type" value="Genomic_DNA"/>
</dbReference>
<organism evidence="2 3">
    <name type="scientific">Nocardioides panaciterrulae</name>
    <dbReference type="NCBI Taxonomy" id="661492"/>
    <lineage>
        <taxon>Bacteria</taxon>
        <taxon>Bacillati</taxon>
        <taxon>Actinomycetota</taxon>
        <taxon>Actinomycetes</taxon>
        <taxon>Propionibacteriales</taxon>
        <taxon>Nocardioidaceae</taxon>
        <taxon>Nocardioides</taxon>
    </lineage>
</organism>
<proteinExistence type="predicted"/>
<protein>
    <submittedName>
        <fullName evidence="2">Uncharacterized protein</fullName>
    </submittedName>
</protein>
<dbReference type="Proteomes" id="UP000535511">
    <property type="component" value="Unassembled WGS sequence"/>
</dbReference>
<dbReference type="EMBL" id="JACCBG010000001">
    <property type="protein sequence ID" value="NYD44005.1"/>
    <property type="molecule type" value="Genomic_DNA"/>
</dbReference>